<dbReference type="InterPro" id="IPR007396">
    <property type="entry name" value="TR_PAI2-type"/>
</dbReference>
<reference evidence="1 2" key="1">
    <citation type="submission" date="2015-03" db="EMBL/GenBank/DDBJ databases">
        <authorList>
            <person name="Krishnan R."/>
            <person name="Midha S."/>
            <person name="Patil P.B."/>
            <person name="Rameshkumar N."/>
        </authorList>
    </citation>
    <scope>NUCLEOTIDE SEQUENCE [LARGE SCALE GENOMIC DNA]</scope>
    <source>
        <strain evidence="1 2">L1E11</strain>
    </source>
</reference>
<protein>
    <recommendedName>
        <fullName evidence="3">Transcriptional regulator</fullName>
    </recommendedName>
</protein>
<organism evidence="1 2">
    <name type="scientific">Pokkaliibacter plantistimulans</name>
    <dbReference type="NCBI Taxonomy" id="1635171"/>
    <lineage>
        <taxon>Bacteria</taxon>
        <taxon>Pseudomonadati</taxon>
        <taxon>Pseudomonadota</taxon>
        <taxon>Gammaproteobacteria</taxon>
        <taxon>Oceanospirillales</taxon>
        <taxon>Balneatrichaceae</taxon>
        <taxon>Pokkaliibacter</taxon>
    </lineage>
</organism>
<dbReference type="Proteomes" id="UP000248090">
    <property type="component" value="Unassembled WGS sequence"/>
</dbReference>
<gene>
    <name evidence="1" type="ORF">WH50_13740</name>
</gene>
<dbReference type="PIRSF" id="PIRSF010372">
    <property type="entry name" value="PaiB"/>
    <property type="match status" value="1"/>
</dbReference>
<evidence type="ECO:0000313" key="1">
    <source>
        <dbReference type="EMBL" id="PXF30664.1"/>
    </source>
</evidence>
<dbReference type="SUPFAM" id="SSF50475">
    <property type="entry name" value="FMN-binding split barrel"/>
    <property type="match status" value="1"/>
</dbReference>
<evidence type="ECO:0008006" key="3">
    <source>
        <dbReference type="Google" id="ProtNLM"/>
    </source>
</evidence>
<dbReference type="PANTHER" id="PTHR35802">
    <property type="entry name" value="PROTEASE SYNTHASE AND SPORULATION PROTEIN PAI 2"/>
    <property type="match status" value="1"/>
</dbReference>
<accession>A0ABX5LVG7</accession>
<comment type="caution">
    <text evidence="1">The sequence shown here is derived from an EMBL/GenBank/DDBJ whole genome shotgun (WGS) entry which is preliminary data.</text>
</comment>
<proteinExistence type="predicted"/>
<dbReference type="EMBL" id="LAPT01000067">
    <property type="protein sequence ID" value="PXF30664.1"/>
    <property type="molecule type" value="Genomic_DNA"/>
</dbReference>
<name>A0ABX5LVG7_9GAMM</name>
<dbReference type="Pfam" id="PF04299">
    <property type="entry name" value="FMN_bind_2"/>
    <property type="match status" value="1"/>
</dbReference>
<keyword evidence="2" id="KW-1185">Reference proteome</keyword>
<dbReference type="Gene3D" id="2.30.110.10">
    <property type="entry name" value="Electron Transport, Fmn-binding Protein, Chain A"/>
    <property type="match status" value="1"/>
</dbReference>
<evidence type="ECO:0000313" key="2">
    <source>
        <dbReference type="Proteomes" id="UP000248090"/>
    </source>
</evidence>
<dbReference type="PANTHER" id="PTHR35802:SF1">
    <property type="entry name" value="PROTEASE SYNTHASE AND SPORULATION PROTEIN PAI 2"/>
    <property type="match status" value="1"/>
</dbReference>
<dbReference type="InterPro" id="IPR012349">
    <property type="entry name" value="Split_barrel_FMN-bd"/>
</dbReference>
<dbReference type="RefSeq" id="WP_110187838.1">
    <property type="nucleotide sequence ID" value="NZ_CP177354.1"/>
</dbReference>
<sequence length="211" mass="23318">MYLPKHFDQSDPQQLQQVMQDFPLANLITLGPQGLLANPLPLLWLPDAGGAGRLQGHVARANPMWHDSDLSVEALALFSAGDAYISPGWYPSKQQHGKAVPTWNYITVQARGTLRIIDDCDWLRDLVGRLTDQHEQGRQTPWQVSDAPADYIDAMLRAIVGIEIEVRELTGKWKVSQNQQAANRQGVIDGLQQQGDAASMNMAEQVRAASA</sequence>